<feature type="transmembrane region" description="Helical" evidence="1">
    <location>
        <begin position="118"/>
        <end position="142"/>
    </location>
</feature>
<feature type="transmembrane region" description="Helical" evidence="1">
    <location>
        <begin position="429"/>
        <end position="448"/>
    </location>
</feature>
<keyword evidence="1" id="KW-1133">Transmembrane helix</keyword>
<reference evidence="2 3" key="1">
    <citation type="journal article" date="2015" name="Genome Announc.">
        <title>Expanding the biotechnology potential of lactobacilli through comparative genomics of 213 strains and associated genera.</title>
        <authorList>
            <person name="Sun Z."/>
            <person name="Harris H.M."/>
            <person name="McCann A."/>
            <person name="Guo C."/>
            <person name="Argimon S."/>
            <person name="Zhang W."/>
            <person name="Yang X."/>
            <person name="Jeffery I.B."/>
            <person name="Cooney J.C."/>
            <person name="Kagawa T.F."/>
            <person name="Liu W."/>
            <person name="Song Y."/>
            <person name="Salvetti E."/>
            <person name="Wrobel A."/>
            <person name="Rasinkangas P."/>
            <person name="Parkhill J."/>
            <person name="Rea M.C."/>
            <person name="O'Sullivan O."/>
            <person name="Ritari J."/>
            <person name="Douillard F.P."/>
            <person name="Paul Ross R."/>
            <person name="Yang R."/>
            <person name="Briner A.E."/>
            <person name="Felis G.E."/>
            <person name="de Vos W.M."/>
            <person name="Barrangou R."/>
            <person name="Klaenhammer T.R."/>
            <person name="Caufield P.W."/>
            <person name="Cui Y."/>
            <person name="Zhang H."/>
            <person name="O'Toole P.W."/>
        </authorList>
    </citation>
    <scope>NUCLEOTIDE SEQUENCE [LARGE SCALE GENOMIC DNA]</scope>
    <source>
        <strain evidence="2 3">DSM 22697</strain>
    </source>
</reference>
<protein>
    <submittedName>
        <fullName evidence="2">ABC transporter permease</fullName>
    </submittedName>
</protein>
<gene>
    <name evidence="2" type="ORF">FC75_GL000905</name>
</gene>
<dbReference type="Proteomes" id="UP000050865">
    <property type="component" value="Unassembled WGS sequence"/>
</dbReference>
<feature type="transmembrane region" description="Helical" evidence="1">
    <location>
        <begin position="68"/>
        <end position="90"/>
    </location>
</feature>
<feature type="transmembrane region" description="Helical" evidence="1">
    <location>
        <begin position="154"/>
        <end position="174"/>
    </location>
</feature>
<keyword evidence="1" id="KW-0472">Membrane</keyword>
<sequence length="527" mass="56191">MRLDLHRDWLKIGLWIAGLAGLMASAAAKFESIYGTPKAMASIAKTLKTPAMVSLLGPFTATPPFSSAVIYGAEMMVFMGLFAAMMNIYFAVHATRAEEDTGTTELILAHAVGRQSPLLAAIVELVLINAVAGILEALGLQAASMPGANALGSWLFGLGLAAFGFMFGTFSLLFAQMVSSARAATMLSYVWLGLLYMTRMGTDVQNPNLTCWTVFGWIEKMQLYTANVWTPIWLMLGLSAGVLLGAVGLANARDIGAGLVEPRAGRSTASRFLQGPLMLLARLERTSTIIWLIGLFVLGAAYGSIFGTVGDLVKSNPMMAKLLGNSGVNAANRAVVLGLANTLVVIFAVVAAVPAISILLRLNADERKGYLELLHAAPVSRLRLFLSHTIQAVSVGTLALALGVLGMAVAGNASMTTTISLARFMRGFIGYWPALLVVCGIAALLVGLLPRLQALIWVVPVYGVLSMFLGPMLDFPKWAERLSPFGWVNAVPTHAVAWPTFAWMTALGIALFGLAYVGYRRRDLTMN</sequence>
<organism evidence="2 3">
    <name type="scientific">Lacticaseibacillus camelliae DSM 22697 = JCM 13995</name>
    <dbReference type="NCBI Taxonomy" id="1423730"/>
    <lineage>
        <taxon>Bacteria</taxon>
        <taxon>Bacillati</taxon>
        <taxon>Bacillota</taxon>
        <taxon>Bacilli</taxon>
        <taxon>Lactobacillales</taxon>
        <taxon>Lactobacillaceae</taxon>
        <taxon>Lacticaseibacillus</taxon>
    </lineage>
</organism>
<feature type="transmembrane region" description="Helical" evidence="1">
    <location>
        <begin position="232"/>
        <end position="252"/>
    </location>
</feature>
<name>A0A0R2F9X6_9LACO</name>
<proteinExistence type="predicted"/>
<comment type="caution">
    <text evidence="2">The sequence shown here is derived from an EMBL/GenBank/DDBJ whole genome shotgun (WGS) entry which is preliminary data.</text>
</comment>
<feature type="transmembrane region" description="Helical" evidence="1">
    <location>
        <begin position="181"/>
        <end position="198"/>
    </location>
</feature>
<feature type="transmembrane region" description="Helical" evidence="1">
    <location>
        <begin position="288"/>
        <end position="310"/>
    </location>
</feature>
<feature type="transmembrane region" description="Helical" evidence="1">
    <location>
        <begin position="12"/>
        <end position="30"/>
    </location>
</feature>
<dbReference type="PATRIC" id="fig|1423730.4.peg.955"/>
<dbReference type="EMBL" id="AYZJ01000018">
    <property type="protein sequence ID" value="KRN25153.1"/>
    <property type="molecule type" value="Genomic_DNA"/>
</dbReference>
<dbReference type="AlphaFoldDB" id="A0A0R2F9X6"/>
<evidence type="ECO:0000256" key="1">
    <source>
        <dbReference type="SAM" id="Phobius"/>
    </source>
</evidence>
<feature type="transmembrane region" description="Helical" evidence="1">
    <location>
        <begin position="384"/>
        <end position="409"/>
    </location>
</feature>
<keyword evidence="1" id="KW-0812">Transmembrane</keyword>
<evidence type="ECO:0000313" key="3">
    <source>
        <dbReference type="Proteomes" id="UP000050865"/>
    </source>
</evidence>
<feature type="transmembrane region" description="Helical" evidence="1">
    <location>
        <begin position="495"/>
        <end position="519"/>
    </location>
</feature>
<evidence type="ECO:0000313" key="2">
    <source>
        <dbReference type="EMBL" id="KRN25153.1"/>
    </source>
</evidence>
<accession>A0A0R2F9X6</accession>
<keyword evidence="3" id="KW-1185">Reference proteome</keyword>
<feature type="transmembrane region" description="Helical" evidence="1">
    <location>
        <begin position="330"/>
        <end position="363"/>
    </location>
</feature>
<dbReference type="STRING" id="1423730.FC75_GL000905"/>
<feature type="transmembrane region" description="Helical" evidence="1">
    <location>
        <begin position="455"/>
        <end position="475"/>
    </location>
</feature>